<dbReference type="InterPro" id="IPR052039">
    <property type="entry name" value="Caspase-related_regulators"/>
</dbReference>
<dbReference type="InterPro" id="IPR011600">
    <property type="entry name" value="Pept_C14_caspase"/>
</dbReference>
<dbReference type="InterPro" id="IPR002138">
    <property type="entry name" value="Pept_C14_p10"/>
</dbReference>
<dbReference type="InterPro" id="IPR029030">
    <property type="entry name" value="Caspase-like_dom_sf"/>
</dbReference>
<evidence type="ECO:0000313" key="5">
    <source>
        <dbReference type="EMBL" id="MTI26081.1"/>
    </source>
</evidence>
<feature type="domain" description="Caspase family p20" evidence="4">
    <location>
        <begin position="275"/>
        <end position="405"/>
    </location>
</feature>
<feature type="signal peptide" evidence="2">
    <location>
        <begin position="1"/>
        <end position="21"/>
    </location>
</feature>
<organism evidence="5 6">
    <name type="scientific">Fulvivirga kasyanovii</name>
    <dbReference type="NCBI Taxonomy" id="396812"/>
    <lineage>
        <taxon>Bacteria</taxon>
        <taxon>Pseudomonadati</taxon>
        <taxon>Bacteroidota</taxon>
        <taxon>Cytophagia</taxon>
        <taxon>Cytophagales</taxon>
        <taxon>Fulvivirgaceae</taxon>
        <taxon>Fulvivirga</taxon>
    </lineage>
</organism>
<proteinExistence type="inferred from homology"/>
<dbReference type="Pfam" id="PF00656">
    <property type="entry name" value="Peptidase_C14"/>
    <property type="match status" value="1"/>
</dbReference>
<accession>A0ABW9RQV3</accession>
<dbReference type="PROSITE" id="PS50208">
    <property type="entry name" value="CASPASE_P20"/>
    <property type="match status" value="1"/>
</dbReference>
<evidence type="ECO:0000256" key="2">
    <source>
        <dbReference type="SAM" id="SignalP"/>
    </source>
</evidence>
<feature type="chain" id="PRO_5045656813" evidence="2">
    <location>
        <begin position="22"/>
        <end position="502"/>
    </location>
</feature>
<sequence>MRKIAPLAFLLILASSFIQYKASNQTGPLAEDDYAEVHIFRPKQFQGGAITFQIQVNDETVARLPNGSRMVYRIRSEGSVDFKLKASVFTSKSVNFGIVKGQKYYIKAGYGDGFGSNLSFVPLTEQEGQKAFNDAGNYHNQKVKYYDEDKLKPVAKNVDFFSEQIKEFEQHEGEKPSLGWISPAQQNLKTDIGTFSLQLCLKSEADLVDLKVMLNDQVFDEIEDIKALDKKCSYTYIKNIELQEGKNELQIEVEDKFGVSTFKRTLFYQMRKREYRGLALVVGNSDYFEATYLPNPKNDARDMGKALDKLGFEVMQFENLSQDEMKKAVGNFLLKLEKYKTAIFYYAGHGIQHDGRNYLIPVDVNLKTPGEIAAKCIDTGSLLTKMELMELETSVLILDACRNNPFKGVASGVADISSGLTGTDAPAGSIVAFATAPGKTASDGVGANGLYTQEILKNIYKEDLKVEDLFKRVRINVMNQSNNQQIPWETSSLVKDFYFNPV</sequence>
<evidence type="ECO:0000259" key="4">
    <source>
        <dbReference type="PROSITE" id="PS50208"/>
    </source>
</evidence>
<comment type="similarity">
    <text evidence="1">Belongs to the peptidase C14A family.</text>
</comment>
<gene>
    <name evidence="5" type="ORF">E1163_14075</name>
</gene>
<feature type="domain" description="Caspase family p10" evidence="3">
    <location>
        <begin position="460"/>
        <end position="501"/>
    </location>
</feature>
<comment type="caution">
    <text evidence="5">The sequence shown here is derived from an EMBL/GenBank/DDBJ whole genome shotgun (WGS) entry which is preliminary data.</text>
</comment>
<dbReference type="PRINTS" id="PR00376">
    <property type="entry name" value="IL1BCENZYME"/>
</dbReference>
<protein>
    <submittedName>
        <fullName evidence="5">Caspase family protein</fullName>
    </submittedName>
</protein>
<dbReference type="EMBL" id="SMLW01000561">
    <property type="protein sequence ID" value="MTI26081.1"/>
    <property type="molecule type" value="Genomic_DNA"/>
</dbReference>
<keyword evidence="6" id="KW-1185">Reference proteome</keyword>
<dbReference type="PANTHER" id="PTHR22576">
    <property type="entry name" value="MUCOSA ASSOCIATED LYMPHOID TISSUE LYMPHOMA TRANSLOCATION PROTEIN 1/PARACASPASE"/>
    <property type="match status" value="1"/>
</dbReference>
<keyword evidence="2" id="KW-0732">Signal</keyword>
<dbReference type="Proteomes" id="UP000798808">
    <property type="component" value="Unassembled WGS sequence"/>
</dbReference>
<dbReference type="SUPFAM" id="SSF52129">
    <property type="entry name" value="Caspase-like"/>
    <property type="match status" value="1"/>
</dbReference>
<reference evidence="5 6" key="1">
    <citation type="submission" date="2019-02" db="EMBL/GenBank/DDBJ databases">
        <authorList>
            <person name="Goldberg S.R."/>
            <person name="Haltli B.A."/>
            <person name="Correa H."/>
            <person name="Russell K.G."/>
        </authorList>
    </citation>
    <scope>NUCLEOTIDE SEQUENCE [LARGE SCALE GENOMIC DNA]</scope>
    <source>
        <strain evidence="5 6">JCM 16186</strain>
    </source>
</reference>
<dbReference type="Gene3D" id="3.40.50.1460">
    <property type="match status" value="1"/>
</dbReference>
<evidence type="ECO:0000256" key="1">
    <source>
        <dbReference type="ARBA" id="ARBA00010134"/>
    </source>
</evidence>
<dbReference type="RefSeq" id="WP_155172884.1">
    <property type="nucleotide sequence ID" value="NZ_BAAAFL010000051.1"/>
</dbReference>
<evidence type="ECO:0000313" key="6">
    <source>
        <dbReference type="Proteomes" id="UP000798808"/>
    </source>
</evidence>
<evidence type="ECO:0000259" key="3">
    <source>
        <dbReference type="PROSITE" id="PS50207"/>
    </source>
</evidence>
<dbReference type="PANTHER" id="PTHR22576:SF37">
    <property type="entry name" value="MUCOSA-ASSOCIATED LYMPHOID TISSUE LYMPHOMA TRANSLOCATION PROTEIN 1"/>
    <property type="match status" value="1"/>
</dbReference>
<name>A0ABW9RQV3_9BACT</name>
<dbReference type="InterPro" id="IPR015917">
    <property type="entry name" value="Pept_C14A"/>
</dbReference>
<dbReference type="SMART" id="SM00115">
    <property type="entry name" value="CASc"/>
    <property type="match status" value="1"/>
</dbReference>
<dbReference type="PROSITE" id="PS50207">
    <property type="entry name" value="CASPASE_P10"/>
    <property type="match status" value="1"/>
</dbReference>
<dbReference type="InterPro" id="IPR001309">
    <property type="entry name" value="Pept_C14_p20"/>
</dbReference>